<dbReference type="EMBL" id="LGRX02016553">
    <property type="protein sequence ID" value="KAK3261932.1"/>
    <property type="molecule type" value="Genomic_DNA"/>
</dbReference>
<feature type="compositionally biased region" description="Polar residues" evidence="1">
    <location>
        <begin position="99"/>
        <end position="110"/>
    </location>
</feature>
<accession>A0AAE0KV76</accession>
<dbReference type="SUPFAM" id="SSF50939">
    <property type="entry name" value="Sialidases"/>
    <property type="match status" value="1"/>
</dbReference>
<proteinExistence type="predicted"/>
<dbReference type="CDD" id="cd15482">
    <property type="entry name" value="Sialidase_non-viral"/>
    <property type="match status" value="1"/>
</dbReference>
<feature type="domain" description="Sialidase" evidence="2">
    <location>
        <begin position="345"/>
        <end position="561"/>
    </location>
</feature>
<dbReference type="Proteomes" id="UP001190700">
    <property type="component" value="Unassembled WGS sequence"/>
</dbReference>
<comment type="caution">
    <text evidence="3">The sequence shown here is derived from an EMBL/GenBank/DDBJ whole genome shotgun (WGS) entry which is preliminary data.</text>
</comment>
<dbReference type="InterPro" id="IPR011040">
    <property type="entry name" value="Sialidase"/>
</dbReference>
<dbReference type="AlphaFoldDB" id="A0AAE0KV76"/>
<dbReference type="PANTHER" id="PTHR43752:SF2">
    <property type="entry name" value="BNR_ASP-BOX REPEAT FAMILY PROTEIN"/>
    <property type="match status" value="1"/>
</dbReference>
<keyword evidence="4" id="KW-1185">Reference proteome</keyword>
<dbReference type="InterPro" id="IPR036278">
    <property type="entry name" value="Sialidase_sf"/>
</dbReference>
<gene>
    <name evidence="3" type="ORF">CYMTET_29191</name>
</gene>
<evidence type="ECO:0000259" key="2">
    <source>
        <dbReference type="Pfam" id="PF13088"/>
    </source>
</evidence>
<protein>
    <recommendedName>
        <fullName evidence="2">Sialidase domain-containing protein</fullName>
    </recommendedName>
</protein>
<reference evidence="3 4" key="1">
    <citation type="journal article" date="2015" name="Genome Biol. Evol.">
        <title>Comparative Genomics of a Bacterivorous Green Alga Reveals Evolutionary Causalities and Consequences of Phago-Mixotrophic Mode of Nutrition.</title>
        <authorList>
            <person name="Burns J.A."/>
            <person name="Paasch A."/>
            <person name="Narechania A."/>
            <person name="Kim E."/>
        </authorList>
    </citation>
    <scope>NUCLEOTIDE SEQUENCE [LARGE SCALE GENOMIC DNA]</scope>
    <source>
        <strain evidence="3 4">PLY_AMNH</strain>
    </source>
</reference>
<feature type="region of interest" description="Disordered" evidence="1">
    <location>
        <begin position="80"/>
        <end position="114"/>
    </location>
</feature>
<name>A0AAE0KV76_9CHLO</name>
<evidence type="ECO:0000313" key="4">
    <source>
        <dbReference type="Proteomes" id="UP001190700"/>
    </source>
</evidence>
<evidence type="ECO:0000256" key="1">
    <source>
        <dbReference type="SAM" id="MobiDB-lite"/>
    </source>
</evidence>
<dbReference type="Gene3D" id="2.120.10.10">
    <property type="match status" value="1"/>
</dbReference>
<organism evidence="3 4">
    <name type="scientific">Cymbomonas tetramitiformis</name>
    <dbReference type="NCBI Taxonomy" id="36881"/>
    <lineage>
        <taxon>Eukaryota</taxon>
        <taxon>Viridiplantae</taxon>
        <taxon>Chlorophyta</taxon>
        <taxon>Pyramimonadophyceae</taxon>
        <taxon>Pyramimonadales</taxon>
        <taxon>Pyramimonadaceae</taxon>
        <taxon>Cymbomonas</taxon>
    </lineage>
</organism>
<dbReference type="Pfam" id="PF13088">
    <property type="entry name" value="BNR_2"/>
    <property type="match status" value="1"/>
</dbReference>
<evidence type="ECO:0000313" key="3">
    <source>
        <dbReference type="EMBL" id="KAK3261932.1"/>
    </source>
</evidence>
<dbReference type="PANTHER" id="PTHR43752">
    <property type="entry name" value="BNR/ASP-BOX REPEAT FAMILY PROTEIN"/>
    <property type="match status" value="1"/>
</dbReference>
<feature type="region of interest" description="Disordered" evidence="1">
    <location>
        <begin position="1"/>
        <end position="21"/>
    </location>
</feature>
<sequence>MANLRTSSLRPSELSRITSQTEHLKQINDEDRLINLLQAVETKSPTLSYAGLKHNNSALLSQAQKQKRIRLQQGSFGSLRNASLPTSPFRPRPSVISHYHTQSAGTSSPRQRSDWRYNMSTAPRSESRVTMQKVGDFAIASIPKSPVALPRLKASSAVAVASEAAKCTKHPNDPVRYDWIFRANATLSYVHMATITDLPGGGLASAWQAAANAEGNDDQVLMFSRSFDGGHTWSTPSVVPGRAAGIRWSPVLFTPPGAHGGVHLFFAESRGCWFCESDKCNEHQRQNGFAVPEGAGRRRLLKHPPGAGVAAHTKKKVPKSTPENLLRPQWRPGGDVKMMTISLGTLKWSDPHLVYVEASDGHIPKVIGNPPIAVTLPGAGRRTQWLLPYWREKPRGRAVCTTKAPDYSGVLTSVDAGARWKAVGRIEHAEKVTDGSPRPDWLIEGSIVQLRNGSLLQLFRTNRGVAYSTLADPLGAHWEVPRPTTLQNPNSKVNVIRLSTGALACAHNDHEYTKTAEGVMRGRLIVSFSYDDGDTWSDHRMIDERTEPGRLIHYPTLLEQNCKLYVTYSIGGEGIRLASFWI</sequence>